<comment type="caution">
    <text evidence="6">The sequence shown here is derived from an EMBL/GenBank/DDBJ whole genome shotgun (WGS) entry which is preliminary data.</text>
</comment>
<evidence type="ECO:0000256" key="3">
    <source>
        <dbReference type="ARBA" id="ARBA00023125"/>
    </source>
</evidence>
<sequence>MDIKSLKVFAHLAEHLHFSQTASAFHMSPSTLSRLIQRLETEVESQLLFRDNRTASLTPAGEVFHQYCKEQILEWQNLQARIQQQQGQLRGKLSLYCSVTAAYSHLPAMLDKFREKYPQVEISLETGNAADAFQKVQNKDVDLAIAAKEESLPASCFFHTLASIPVAIIGPTINCHVSQLLDQAEIDWQNLPVILADHGPVRSRFDTWFRQQTGDDLTIKPNIYARVSGHEALVSMVALGCGIGIAPQVVIDNSPVKDRIRTLSTDHPISQFTLGVCGLNNRVEQPLLQAFLSCQD</sequence>
<keyword evidence="7" id="KW-1185">Reference proteome</keyword>
<comment type="similarity">
    <text evidence="1">Belongs to the LysR transcriptional regulatory family.</text>
</comment>
<evidence type="ECO:0000256" key="4">
    <source>
        <dbReference type="ARBA" id="ARBA00023163"/>
    </source>
</evidence>
<dbReference type="InterPro" id="IPR000847">
    <property type="entry name" value="LysR_HTH_N"/>
</dbReference>
<dbReference type="SUPFAM" id="SSF46785">
    <property type="entry name" value="Winged helix' DNA-binding domain"/>
    <property type="match status" value="1"/>
</dbReference>
<dbReference type="SUPFAM" id="SSF53850">
    <property type="entry name" value="Periplasmic binding protein-like II"/>
    <property type="match status" value="1"/>
</dbReference>
<evidence type="ECO:0000259" key="5">
    <source>
        <dbReference type="PROSITE" id="PS50931"/>
    </source>
</evidence>
<dbReference type="InterPro" id="IPR036388">
    <property type="entry name" value="WH-like_DNA-bd_sf"/>
</dbReference>
<dbReference type="FunFam" id="1.10.10.10:FF:000001">
    <property type="entry name" value="LysR family transcriptional regulator"/>
    <property type="match status" value="1"/>
</dbReference>
<evidence type="ECO:0000256" key="2">
    <source>
        <dbReference type="ARBA" id="ARBA00023015"/>
    </source>
</evidence>
<reference evidence="6 7" key="1">
    <citation type="submission" date="2019-05" db="EMBL/GenBank/DDBJ databases">
        <title>Genome sequences of Thalassotalea litorea 1K03283.</title>
        <authorList>
            <person name="Zhang D."/>
        </authorList>
    </citation>
    <scope>NUCLEOTIDE SEQUENCE [LARGE SCALE GENOMIC DNA]</scope>
    <source>
        <strain evidence="6 7">MCCC 1K03283</strain>
    </source>
</reference>
<dbReference type="Gene3D" id="1.10.10.10">
    <property type="entry name" value="Winged helix-like DNA-binding domain superfamily/Winged helix DNA-binding domain"/>
    <property type="match status" value="1"/>
</dbReference>
<dbReference type="CDD" id="cd08430">
    <property type="entry name" value="PBP2_IlvY"/>
    <property type="match status" value="1"/>
</dbReference>
<dbReference type="Pfam" id="PF00126">
    <property type="entry name" value="HTH_1"/>
    <property type="match status" value="1"/>
</dbReference>
<dbReference type="PANTHER" id="PTHR30126">
    <property type="entry name" value="HTH-TYPE TRANSCRIPTIONAL REGULATOR"/>
    <property type="match status" value="1"/>
</dbReference>
<dbReference type="EMBL" id="VCBC01000010">
    <property type="protein sequence ID" value="TLU64565.1"/>
    <property type="molecule type" value="Genomic_DNA"/>
</dbReference>
<dbReference type="InterPro" id="IPR036390">
    <property type="entry name" value="WH_DNA-bd_sf"/>
</dbReference>
<keyword evidence="3" id="KW-0238">DNA-binding</keyword>
<dbReference type="GO" id="GO:0000976">
    <property type="term" value="F:transcription cis-regulatory region binding"/>
    <property type="evidence" value="ECO:0007669"/>
    <property type="project" value="TreeGrafter"/>
</dbReference>
<dbReference type="RefSeq" id="WP_138320063.1">
    <property type="nucleotide sequence ID" value="NZ_VCBC01000010.1"/>
</dbReference>
<proteinExistence type="inferred from homology"/>
<dbReference type="Gene3D" id="3.40.190.10">
    <property type="entry name" value="Periplasmic binding protein-like II"/>
    <property type="match status" value="2"/>
</dbReference>
<dbReference type="OrthoDB" id="9803735at2"/>
<dbReference type="InterPro" id="IPR005119">
    <property type="entry name" value="LysR_subst-bd"/>
</dbReference>
<dbReference type="GO" id="GO:0003700">
    <property type="term" value="F:DNA-binding transcription factor activity"/>
    <property type="evidence" value="ECO:0007669"/>
    <property type="project" value="InterPro"/>
</dbReference>
<keyword evidence="2" id="KW-0805">Transcription regulation</keyword>
<evidence type="ECO:0000256" key="1">
    <source>
        <dbReference type="ARBA" id="ARBA00009437"/>
    </source>
</evidence>
<dbReference type="Proteomes" id="UP000307790">
    <property type="component" value="Unassembled WGS sequence"/>
</dbReference>
<evidence type="ECO:0000313" key="6">
    <source>
        <dbReference type="EMBL" id="TLU64565.1"/>
    </source>
</evidence>
<organism evidence="6 7">
    <name type="scientific">Thalassotalea litorea</name>
    <dbReference type="NCBI Taxonomy" id="2020715"/>
    <lineage>
        <taxon>Bacteria</taxon>
        <taxon>Pseudomonadati</taxon>
        <taxon>Pseudomonadota</taxon>
        <taxon>Gammaproteobacteria</taxon>
        <taxon>Alteromonadales</taxon>
        <taxon>Colwelliaceae</taxon>
        <taxon>Thalassotalea</taxon>
    </lineage>
</organism>
<accession>A0A5R9IGC5</accession>
<evidence type="ECO:0000313" key="7">
    <source>
        <dbReference type="Proteomes" id="UP000307790"/>
    </source>
</evidence>
<protein>
    <submittedName>
        <fullName evidence="6">HTH-type transcriptional activator IlvY</fullName>
    </submittedName>
</protein>
<dbReference type="InterPro" id="IPR037404">
    <property type="entry name" value="IlvY_PBP2"/>
</dbReference>
<gene>
    <name evidence="6" type="primary">ilvY</name>
    <name evidence="6" type="ORF">FE810_10750</name>
</gene>
<feature type="domain" description="HTH lysR-type" evidence="5">
    <location>
        <begin position="1"/>
        <end position="58"/>
    </location>
</feature>
<dbReference type="NCBIfam" id="NF008722">
    <property type="entry name" value="PRK11716.1"/>
    <property type="match status" value="1"/>
</dbReference>
<dbReference type="PANTHER" id="PTHR30126:SF81">
    <property type="entry name" value="HTH-TYPE TRANSCRIPTIONAL REGULATOR ILVY"/>
    <property type="match status" value="1"/>
</dbReference>
<dbReference type="PROSITE" id="PS50931">
    <property type="entry name" value="HTH_LYSR"/>
    <property type="match status" value="1"/>
</dbReference>
<dbReference type="Pfam" id="PF03466">
    <property type="entry name" value="LysR_substrate"/>
    <property type="match status" value="1"/>
</dbReference>
<dbReference type="AlphaFoldDB" id="A0A5R9IGC5"/>
<keyword evidence="4" id="KW-0804">Transcription</keyword>
<name>A0A5R9IGC5_9GAMM</name>